<sequence length="57" mass="5594">MEELIGLGVRAAKGAGAAVLSVVDAITSGPLTPVGSNTPKAEDEKTSAKAEAGAEEK</sequence>
<gene>
    <name evidence="2" type="ORF">ABZ921_15605</name>
</gene>
<evidence type="ECO:0000313" key="2">
    <source>
        <dbReference type="EMBL" id="MEU6822056.1"/>
    </source>
</evidence>
<dbReference type="RefSeq" id="WP_359348737.1">
    <property type="nucleotide sequence ID" value="NZ_JBEYXV010000007.1"/>
</dbReference>
<protein>
    <submittedName>
        <fullName evidence="2">Uncharacterized protein</fullName>
    </submittedName>
</protein>
<proteinExistence type="predicted"/>
<organism evidence="2 3">
    <name type="scientific">Streptomyces atriruber</name>
    <dbReference type="NCBI Taxonomy" id="545121"/>
    <lineage>
        <taxon>Bacteria</taxon>
        <taxon>Bacillati</taxon>
        <taxon>Actinomycetota</taxon>
        <taxon>Actinomycetes</taxon>
        <taxon>Kitasatosporales</taxon>
        <taxon>Streptomycetaceae</taxon>
        <taxon>Streptomyces</taxon>
    </lineage>
</organism>
<dbReference type="EMBL" id="JBEYXV010000007">
    <property type="protein sequence ID" value="MEU6822056.1"/>
    <property type="molecule type" value="Genomic_DNA"/>
</dbReference>
<dbReference type="Proteomes" id="UP001551176">
    <property type="component" value="Unassembled WGS sequence"/>
</dbReference>
<keyword evidence="3" id="KW-1185">Reference proteome</keyword>
<feature type="compositionally biased region" description="Basic and acidic residues" evidence="1">
    <location>
        <begin position="40"/>
        <end position="57"/>
    </location>
</feature>
<evidence type="ECO:0000256" key="1">
    <source>
        <dbReference type="SAM" id="MobiDB-lite"/>
    </source>
</evidence>
<reference evidence="2 3" key="1">
    <citation type="submission" date="2024-06" db="EMBL/GenBank/DDBJ databases">
        <title>The Natural Products Discovery Center: Release of the First 8490 Sequenced Strains for Exploring Actinobacteria Biosynthetic Diversity.</title>
        <authorList>
            <person name="Kalkreuter E."/>
            <person name="Kautsar S.A."/>
            <person name="Yang D."/>
            <person name="Bader C.D."/>
            <person name="Teijaro C.N."/>
            <person name="Fluegel L."/>
            <person name="Davis C.M."/>
            <person name="Simpson J.R."/>
            <person name="Lauterbach L."/>
            <person name="Steele A.D."/>
            <person name="Gui C."/>
            <person name="Meng S."/>
            <person name="Li G."/>
            <person name="Viehrig K."/>
            <person name="Ye F."/>
            <person name="Su P."/>
            <person name="Kiefer A.F."/>
            <person name="Nichols A."/>
            <person name="Cepeda A.J."/>
            <person name="Yan W."/>
            <person name="Fan B."/>
            <person name="Jiang Y."/>
            <person name="Adhikari A."/>
            <person name="Zheng C.-J."/>
            <person name="Schuster L."/>
            <person name="Cowan T.M."/>
            <person name="Smanski M.J."/>
            <person name="Chevrette M.G."/>
            <person name="De Carvalho L.P.S."/>
            <person name="Shen B."/>
        </authorList>
    </citation>
    <scope>NUCLEOTIDE SEQUENCE [LARGE SCALE GENOMIC DNA]</scope>
    <source>
        <strain evidence="2 3">NPDC046838</strain>
    </source>
</reference>
<name>A0ABV3BM08_9ACTN</name>
<accession>A0ABV3BM08</accession>
<feature type="region of interest" description="Disordered" evidence="1">
    <location>
        <begin position="28"/>
        <end position="57"/>
    </location>
</feature>
<comment type="caution">
    <text evidence="2">The sequence shown here is derived from an EMBL/GenBank/DDBJ whole genome shotgun (WGS) entry which is preliminary data.</text>
</comment>
<evidence type="ECO:0000313" key="3">
    <source>
        <dbReference type="Proteomes" id="UP001551176"/>
    </source>
</evidence>